<reference evidence="8 9" key="1">
    <citation type="submission" date="2019-09" db="EMBL/GenBank/DDBJ databases">
        <title>Nocardioides panacisoli sp. nov., isolated from the soil of a ginseng field.</title>
        <authorList>
            <person name="Cho C."/>
        </authorList>
    </citation>
    <scope>NUCLEOTIDE SEQUENCE [LARGE SCALE GENOMIC DNA]</scope>
    <source>
        <strain evidence="8 9">BN130099</strain>
    </source>
</reference>
<dbReference type="AlphaFoldDB" id="A0A5B1L3V4"/>
<keyword evidence="8" id="KW-0378">Hydrolase</keyword>
<dbReference type="EC" id="3.4.21.89" evidence="5"/>
<dbReference type="SUPFAM" id="SSF51306">
    <property type="entry name" value="LexA/Signal peptidase"/>
    <property type="match status" value="1"/>
</dbReference>
<comment type="caution">
    <text evidence="8">The sequence shown here is derived from an EMBL/GenBank/DDBJ whole genome shotgun (WGS) entry which is preliminary data.</text>
</comment>
<dbReference type="CDD" id="cd06462">
    <property type="entry name" value="Peptidase_S24_S26"/>
    <property type="match status" value="1"/>
</dbReference>
<dbReference type="Proteomes" id="UP000325003">
    <property type="component" value="Unassembled WGS sequence"/>
</dbReference>
<sequence length="331" mass="33709">MTSRHRIAGLRDLMLSVGAVLGTAVFLVMVGGLAVGVRPVVITSGSMEPTISTGAMVVSRSVSADDVAVGDVVTVRTTTGSRVTHRVVEISGDGGVVTLRLKGDANADPDPVSYPATEVGKAVVDVPYVGYLLMAVNTPVGLVVIGGLSALLVLLTLRGNAPRQGLPRTAHRGSRRGSRGRRTAAAATAAVVTVGAQGPADATPWTDDVAVSGSAFTAYDVPKPTIQSCTVTGPALGQKTATIVWADVSTPYQLNYSAIIVETGQSMVVTDNGATRQTQFSAGLLSTVLNATYNVRVTASLPAPGGTWTDTSNQPVTIGLLGISLTCGAAN</sequence>
<dbReference type="InterPro" id="IPR001733">
    <property type="entry name" value="Peptidase_S26B"/>
</dbReference>
<dbReference type="PANTHER" id="PTHR10806">
    <property type="entry name" value="SIGNAL PEPTIDASE COMPLEX CATALYTIC SUBUNIT SEC11"/>
    <property type="match status" value="1"/>
</dbReference>
<gene>
    <name evidence="8" type="ORF">F0U44_21860</name>
</gene>
<proteinExistence type="predicted"/>
<dbReference type="InterPro" id="IPR036286">
    <property type="entry name" value="LexA/Signal_pep-like_sf"/>
</dbReference>
<evidence type="ECO:0000256" key="3">
    <source>
        <dbReference type="ARBA" id="ARBA00022989"/>
    </source>
</evidence>
<evidence type="ECO:0000259" key="7">
    <source>
        <dbReference type="Pfam" id="PF10502"/>
    </source>
</evidence>
<keyword evidence="4 6" id="KW-0472">Membrane</keyword>
<feature type="transmembrane region" description="Helical" evidence="6">
    <location>
        <begin position="128"/>
        <end position="155"/>
    </location>
</feature>
<dbReference type="GO" id="GO:0009003">
    <property type="term" value="F:signal peptidase activity"/>
    <property type="evidence" value="ECO:0007669"/>
    <property type="project" value="UniProtKB-EC"/>
</dbReference>
<dbReference type="RefSeq" id="WP_149730511.1">
    <property type="nucleotide sequence ID" value="NZ_VUJV01000010.1"/>
</dbReference>
<dbReference type="InterPro" id="IPR019533">
    <property type="entry name" value="Peptidase_S26"/>
</dbReference>
<dbReference type="EMBL" id="VUJV01000010">
    <property type="protein sequence ID" value="KAA1415333.1"/>
    <property type="molecule type" value="Genomic_DNA"/>
</dbReference>
<comment type="subcellular location">
    <subcellularLocation>
        <location evidence="1">Membrane</location>
    </subcellularLocation>
</comment>
<evidence type="ECO:0000256" key="1">
    <source>
        <dbReference type="ARBA" id="ARBA00004370"/>
    </source>
</evidence>
<dbReference type="Pfam" id="PF10502">
    <property type="entry name" value="Peptidase_S26"/>
    <property type="match status" value="1"/>
</dbReference>
<dbReference type="Gene3D" id="2.10.109.10">
    <property type="entry name" value="Umud Fragment, subunit A"/>
    <property type="match status" value="1"/>
</dbReference>
<reference evidence="8 9" key="2">
    <citation type="submission" date="2019-09" db="EMBL/GenBank/DDBJ databases">
        <authorList>
            <person name="Jin C."/>
        </authorList>
    </citation>
    <scope>NUCLEOTIDE SEQUENCE [LARGE SCALE GENOMIC DNA]</scope>
    <source>
        <strain evidence="8 9">BN130099</strain>
    </source>
</reference>
<evidence type="ECO:0000256" key="6">
    <source>
        <dbReference type="SAM" id="Phobius"/>
    </source>
</evidence>
<evidence type="ECO:0000256" key="2">
    <source>
        <dbReference type="ARBA" id="ARBA00022692"/>
    </source>
</evidence>
<dbReference type="NCBIfam" id="TIGR02228">
    <property type="entry name" value="sigpep_I_arch"/>
    <property type="match status" value="1"/>
</dbReference>
<evidence type="ECO:0000256" key="5">
    <source>
        <dbReference type="NCBIfam" id="TIGR02228"/>
    </source>
</evidence>
<protein>
    <recommendedName>
        <fullName evidence="5">Signal peptidase I</fullName>
        <ecNumber evidence="5">3.4.21.89</ecNumber>
    </recommendedName>
</protein>
<feature type="transmembrane region" description="Helical" evidence="6">
    <location>
        <begin position="12"/>
        <end position="37"/>
    </location>
</feature>
<dbReference type="GO" id="GO:0016020">
    <property type="term" value="C:membrane"/>
    <property type="evidence" value="ECO:0007669"/>
    <property type="project" value="UniProtKB-SubCell"/>
</dbReference>
<keyword evidence="2 6" id="KW-0812">Transmembrane</keyword>
<dbReference type="PANTHER" id="PTHR10806:SF6">
    <property type="entry name" value="SIGNAL PEPTIDASE COMPLEX CATALYTIC SUBUNIT SEC11"/>
    <property type="match status" value="1"/>
</dbReference>
<dbReference type="GO" id="GO:0006465">
    <property type="term" value="P:signal peptide processing"/>
    <property type="evidence" value="ECO:0007669"/>
    <property type="project" value="UniProtKB-UniRule"/>
</dbReference>
<evidence type="ECO:0000313" key="8">
    <source>
        <dbReference type="EMBL" id="KAA1415333.1"/>
    </source>
</evidence>
<name>A0A5B1L3V4_9ACTN</name>
<dbReference type="GO" id="GO:0004252">
    <property type="term" value="F:serine-type endopeptidase activity"/>
    <property type="evidence" value="ECO:0007669"/>
    <property type="project" value="UniProtKB-UniRule"/>
</dbReference>
<feature type="domain" description="Peptidase S26" evidence="7">
    <location>
        <begin position="21"/>
        <end position="93"/>
    </location>
</feature>
<evidence type="ECO:0000313" key="9">
    <source>
        <dbReference type="Proteomes" id="UP000325003"/>
    </source>
</evidence>
<evidence type="ECO:0000256" key="4">
    <source>
        <dbReference type="ARBA" id="ARBA00023136"/>
    </source>
</evidence>
<organism evidence="8 9">
    <name type="scientific">Nocardioides humilatus</name>
    <dbReference type="NCBI Taxonomy" id="2607660"/>
    <lineage>
        <taxon>Bacteria</taxon>
        <taxon>Bacillati</taxon>
        <taxon>Actinomycetota</taxon>
        <taxon>Actinomycetes</taxon>
        <taxon>Propionibacteriales</taxon>
        <taxon>Nocardioidaceae</taxon>
        <taxon>Nocardioides</taxon>
    </lineage>
</organism>
<keyword evidence="9" id="KW-1185">Reference proteome</keyword>
<keyword evidence="3 6" id="KW-1133">Transmembrane helix</keyword>
<accession>A0A5B1L3V4</accession>